<reference evidence="1 2" key="1">
    <citation type="journal article" date="2022" name="bioRxiv">
        <title>The genome of the oomycete Peronosclerospora sorghi, a cosmopolitan pathogen of maize and sorghum, is inflated with dispersed pseudogenes.</title>
        <authorList>
            <person name="Fletcher K."/>
            <person name="Martin F."/>
            <person name="Isakeit T."/>
            <person name="Cavanaugh K."/>
            <person name="Magill C."/>
            <person name="Michelmore R."/>
        </authorList>
    </citation>
    <scope>NUCLEOTIDE SEQUENCE [LARGE SCALE GENOMIC DNA]</scope>
    <source>
        <strain evidence="1">P6</strain>
    </source>
</reference>
<proteinExistence type="predicted"/>
<protein>
    <submittedName>
        <fullName evidence="1">Uncharacterized protein</fullName>
    </submittedName>
</protein>
<evidence type="ECO:0000313" key="2">
    <source>
        <dbReference type="Proteomes" id="UP001163321"/>
    </source>
</evidence>
<keyword evidence="2" id="KW-1185">Reference proteome</keyword>
<organism evidence="1 2">
    <name type="scientific">Peronosclerospora sorghi</name>
    <dbReference type="NCBI Taxonomy" id="230839"/>
    <lineage>
        <taxon>Eukaryota</taxon>
        <taxon>Sar</taxon>
        <taxon>Stramenopiles</taxon>
        <taxon>Oomycota</taxon>
        <taxon>Peronosporomycetes</taxon>
        <taxon>Peronosporales</taxon>
        <taxon>Peronosporaceae</taxon>
        <taxon>Peronosclerospora</taxon>
    </lineage>
</organism>
<accession>A0ACC0WQJ5</accession>
<sequence length="204" mass="23271">MEPLFGNLPSAAMQNQGHSTALVSSSRSGRESALQWIQSKPDHVIEGRVLIGQLYVKVVEAIGLPSTDSITSDPFVRIVLTRKWSQGQEWGNDLKKVNCTKKKSRTLNPRWHDTFVFNVCAPCAELILEVYNHGQLSQPTKLGEATILLSQIMDHRRHNKWLDLLLPEEFHRVGLNNDARAGRIHDLLHYKFSRMAEFFQLLFV</sequence>
<comment type="caution">
    <text evidence="1">The sequence shown here is derived from an EMBL/GenBank/DDBJ whole genome shotgun (WGS) entry which is preliminary data.</text>
</comment>
<gene>
    <name evidence="1" type="ORF">PsorP6_002464</name>
</gene>
<name>A0ACC0WQJ5_9STRA</name>
<evidence type="ECO:0000313" key="1">
    <source>
        <dbReference type="EMBL" id="KAI9921160.1"/>
    </source>
</evidence>
<dbReference type="Proteomes" id="UP001163321">
    <property type="component" value="Chromosome 1"/>
</dbReference>
<dbReference type="EMBL" id="CM047580">
    <property type="protein sequence ID" value="KAI9921160.1"/>
    <property type="molecule type" value="Genomic_DNA"/>
</dbReference>